<dbReference type="Proteomes" id="UP000799429">
    <property type="component" value="Unassembled WGS sequence"/>
</dbReference>
<evidence type="ECO:0000313" key="2">
    <source>
        <dbReference type="EMBL" id="KAF2837281.1"/>
    </source>
</evidence>
<reference evidence="2" key="1">
    <citation type="journal article" date="2020" name="Stud. Mycol.">
        <title>101 Dothideomycetes genomes: a test case for predicting lifestyles and emergence of pathogens.</title>
        <authorList>
            <person name="Haridas S."/>
            <person name="Albert R."/>
            <person name="Binder M."/>
            <person name="Bloem J."/>
            <person name="Labutti K."/>
            <person name="Salamov A."/>
            <person name="Andreopoulos B."/>
            <person name="Baker S."/>
            <person name="Barry K."/>
            <person name="Bills G."/>
            <person name="Bluhm B."/>
            <person name="Cannon C."/>
            <person name="Castanera R."/>
            <person name="Culley D."/>
            <person name="Daum C."/>
            <person name="Ezra D."/>
            <person name="Gonzalez J."/>
            <person name="Henrissat B."/>
            <person name="Kuo A."/>
            <person name="Liang C."/>
            <person name="Lipzen A."/>
            <person name="Lutzoni F."/>
            <person name="Magnuson J."/>
            <person name="Mondo S."/>
            <person name="Nolan M."/>
            <person name="Ohm R."/>
            <person name="Pangilinan J."/>
            <person name="Park H.-J."/>
            <person name="Ramirez L."/>
            <person name="Alfaro M."/>
            <person name="Sun H."/>
            <person name="Tritt A."/>
            <person name="Yoshinaga Y."/>
            <person name="Zwiers L.-H."/>
            <person name="Turgeon B."/>
            <person name="Goodwin S."/>
            <person name="Spatafora J."/>
            <person name="Crous P."/>
            <person name="Grigoriev I."/>
        </authorList>
    </citation>
    <scope>NUCLEOTIDE SEQUENCE</scope>
    <source>
        <strain evidence="2">CBS 101060</strain>
    </source>
</reference>
<keyword evidence="3" id="KW-1185">Reference proteome</keyword>
<dbReference type="PANTHER" id="PTHR39613:SF1">
    <property type="entry name" value="ANCHORED CELL WALL PROTEIN, PUTATIVE (AFU_ORTHOLOGUE AFUA_4G08960)-RELATED"/>
    <property type="match status" value="1"/>
</dbReference>
<name>A0A9P4VLA0_9PEZI</name>
<dbReference type="OrthoDB" id="4657524at2759"/>
<sequence length="155" mass="16432">LVSRQYPHQLIHLSSASPNTAFGTFFYGSVLRSADGSSQRWNEILFDVPNNDATTCRINFTVPPGSNGAGPNWSASGNPPAMDVSEINGIPDPSTDTWNSHPPFGNRVGTIRIASNGAVALSPSTGIIVPCRKGQAQSFLLSSLANGINVTWYGE</sequence>
<comment type="caution">
    <text evidence="2">The sequence shown here is derived from an EMBL/GenBank/DDBJ whole genome shotgun (WGS) entry which is preliminary data.</text>
</comment>
<dbReference type="Pfam" id="PF09792">
    <property type="entry name" value="But2"/>
    <property type="match status" value="1"/>
</dbReference>
<evidence type="ECO:0000313" key="3">
    <source>
        <dbReference type="Proteomes" id="UP000799429"/>
    </source>
</evidence>
<proteinExistence type="predicted"/>
<dbReference type="AlphaFoldDB" id="A0A9P4VLA0"/>
<dbReference type="EMBL" id="MU006100">
    <property type="protein sequence ID" value="KAF2837281.1"/>
    <property type="molecule type" value="Genomic_DNA"/>
</dbReference>
<evidence type="ECO:0000259" key="1">
    <source>
        <dbReference type="Pfam" id="PF09792"/>
    </source>
</evidence>
<protein>
    <recommendedName>
        <fullName evidence="1">Ubiquitin 3 binding protein But2 C-terminal domain-containing protein</fullName>
    </recommendedName>
</protein>
<dbReference type="PANTHER" id="PTHR39613">
    <property type="entry name" value="ANCHORED CELL WALL PROTEIN, PUTATIVE (AFU_ORTHOLOGUE AFUA_4G08960)-RELATED"/>
    <property type="match status" value="1"/>
</dbReference>
<dbReference type="InterPro" id="IPR018620">
    <property type="entry name" value="Ubiquitin3-bd_protein_But2_C"/>
</dbReference>
<accession>A0A9P4VLA0</accession>
<feature type="non-terminal residue" evidence="2">
    <location>
        <position position="1"/>
    </location>
</feature>
<organism evidence="2 3">
    <name type="scientific">Patellaria atrata CBS 101060</name>
    <dbReference type="NCBI Taxonomy" id="1346257"/>
    <lineage>
        <taxon>Eukaryota</taxon>
        <taxon>Fungi</taxon>
        <taxon>Dikarya</taxon>
        <taxon>Ascomycota</taxon>
        <taxon>Pezizomycotina</taxon>
        <taxon>Dothideomycetes</taxon>
        <taxon>Dothideomycetes incertae sedis</taxon>
        <taxon>Patellariales</taxon>
        <taxon>Patellariaceae</taxon>
        <taxon>Patellaria</taxon>
    </lineage>
</organism>
<gene>
    <name evidence="2" type="ORF">M501DRAFT_937795</name>
</gene>
<feature type="domain" description="Ubiquitin 3 binding protein But2 C-terminal" evidence="1">
    <location>
        <begin position="5"/>
        <end position="153"/>
    </location>
</feature>